<evidence type="ECO:0000313" key="2">
    <source>
        <dbReference type="Proteomes" id="UP000315842"/>
    </source>
</evidence>
<proteinExistence type="predicted"/>
<dbReference type="RefSeq" id="WP_141320440.1">
    <property type="nucleotide sequence ID" value="NZ_BJLP01000027.1"/>
</dbReference>
<organism evidence="1 2">
    <name type="scientific">Cellulomonas uda</name>
    <dbReference type="NCBI Taxonomy" id="1714"/>
    <lineage>
        <taxon>Bacteria</taxon>
        <taxon>Bacillati</taxon>
        <taxon>Actinomycetota</taxon>
        <taxon>Actinomycetes</taxon>
        <taxon>Micrococcales</taxon>
        <taxon>Cellulomonadaceae</taxon>
        <taxon>Cellulomonas</taxon>
    </lineage>
</organism>
<name>A0A4Y3KEH5_CELUD</name>
<dbReference type="AlphaFoldDB" id="A0A4Y3KEH5"/>
<evidence type="ECO:0000313" key="1">
    <source>
        <dbReference type="EMBL" id="GEA81330.1"/>
    </source>
</evidence>
<dbReference type="EMBL" id="BJLP01000027">
    <property type="protein sequence ID" value="GEA81330.1"/>
    <property type="molecule type" value="Genomic_DNA"/>
</dbReference>
<dbReference type="Proteomes" id="UP000315842">
    <property type="component" value="Unassembled WGS sequence"/>
</dbReference>
<reference evidence="1 2" key="1">
    <citation type="submission" date="2019-06" db="EMBL/GenBank/DDBJ databases">
        <title>Whole genome shotgun sequence of Cellulomonas uda NBRC 3747.</title>
        <authorList>
            <person name="Hosoyama A."/>
            <person name="Uohara A."/>
            <person name="Ohji S."/>
            <person name="Ichikawa N."/>
        </authorList>
    </citation>
    <scope>NUCLEOTIDE SEQUENCE [LARGE SCALE GENOMIC DNA]</scope>
    <source>
        <strain evidence="1 2">NBRC 3747</strain>
    </source>
</reference>
<keyword evidence="2" id="KW-1185">Reference proteome</keyword>
<protein>
    <submittedName>
        <fullName evidence="1">Uncharacterized protein</fullName>
    </submittedName>
</protein>
<accession>A0A4Y3KEH5</accession>
<gene>
    <name evidence="1" type="ORF">CUD01_17740</name>
</gene>
<comment type="caution">
    <text evidence="1">The sequence shown here is derived from an EMBL/GenBank/DDBJ whole genome shotgun (WGS) entry which is preliminary data.</text>
</comment>
<sequence>MGWVRGGGLHARRDRRVPAAVAYSERYRWGVGEIATIDALIRLWSGDLRPLAMAEDPEGGAPLDRVAAQVARGITGIAFGVWSQAATDLRAANARLRVDDSRALTAYTTAAEALAVAASGTPRAAHHLLDQLGAVPLRAAAALEPEIRLTRLDALTWLHDGDPAAEPAALAS</sequence>